<reference evidence="5 6" key="1">
    <citation type="journal article" date="2017" name="Int. J. Syst. Evol. Microbiol.">
        <title>Achromobacter aloeverae sp. nov., isolated from the root of Aloe vera (L.) Burm.f.</title>
        <authorList>
            <person name="Kuncharoen N."/>
            <person name="Muramatsu Y."/>
            <person name="Shibata C."/>
            <person name="Kamakura Y."/>
            <person name="Nakagawa Y."/>
            <person name="Tanasupawat S."/>
        </authorList>
    </citation>
    <scope>NUCLEOTIDE SEQUENCE [LARGE SCALE GENOMIC DNA]</scope>
    <source>
        <strain evidence="5 6">AVA-1</strain>
    </source>
</reference>
<comment type="similarity">
    <text evidence="1">Belongs to the PpiC/parvulin rotamase family.</text>
</comment>
<dbReference type="InterPro" id="IPR027304">
    <property type="entry name" value="Trigger_fact/SurA_dom_sf"/>
</dbReference>
<dbReference type="PANTHER" id="PTHR47245:SF3">
    <property type="entry name" value="PEPTIDYL-PROLYL CIS-TRANS ISOMERASE, PPIC-TYPE-RELATED"/>
    <property type="match status" value="1"/>
</dbReference>
<proteinExistence type="inferred from homology"/>
<feature type="signal peptide" evidence="3">
    <location>
        <begin position="1"/>
        <end position="17"/>
    </location>
</feature>
<dbReference type="Pfam" id="PF00639">
    <property type="entry name" value="Rotamase"/>
    <property type="match status" value="1"/>
</dbReference>
<comment type="caution">
    <text evidence="5">The sequence shown here is derived from an EMBL/GenBank/DDBJ whole genome shotgun (WGS) entry which is preliminary data.</text>
</comment>
<evidence type="ECO:0000256" key="3">
    <source>
        <dbReference type="SAM" id="SignalP"/>
    </source>
</evidence>
<evidence type="ECO:0000256" key="1">
    <source>
        <dbReference type="ARBA" id="ARBA00007656"/>
    </source>
</evidence>
<sequence>MAAAGAVCLAVTAQAFAADAKTADTGVIAKAGTLEVQRGEVENMLKGLPPQARAEIKANHGIAERLVRSQLADKALMQQATAQNWAQRPEIKAQIEAATKEIVFRSYLASVSAVPADYPSDKELQTVYDQTKGQMIKPALYRVAQIFIPAPANDAKAVADGRKDAADVARQAQGAKADFTALMKKYSQDPSAQKGGDTGLIPLGQLLPEMRPVVAKLKKGEVSAPVQSAQGFHILKLVETTPQSTPTLAEVRDSLRNAMRQKRQQEAAAAYLQGLLNNQTVTVDGPALNAVVDAAIK</sequence>
<protein>
    <submittedName>
        <fullName evidence="5">Peptidylprolyl isomerase</fullName>
    </submittedName>
</protein>
<dbReference type="InterPro" id="IPR050245">
    <property type="entry name" value="PrsA_foldase"/>
</dbReference>
<dbReference type="AlphaFoldDB" id="A0A4Q1HFT3"/>
<dbReference type="SUPFAM" id="SSF54534">
    <property type="entry name" value="FKBP-like"/>
    <property type="match status" value="1"/>
</dbReference>
<dbReference type="InterPro" id="IPR000297">
    <property type="entry name" value="PPIase_PpiC"/>
</dbReference>
<organism evidence="5 6">
    <name type="scientific">Achromobacter aloeverae</name>
    <dbReference type="NCBI Taxonomy" id="1750518"/>
    <lineage>
        <taxon>Bacteria</taxon>
        <taxon>Pseudomonadati</taxon>
        <taxon>Pseudomonadota</taxon>
        <taxon>Betaproteobacteria</taxon>
        <taxon>Burkholderiales</taxon>
        <taxon>Alcaligenaceae</taxon>
        <taxon>Achromobacter</taxon>
    </lineage>
</organism>
<keyword evidence="6" id="KW-1185">Reference proteome</keyword>
<feature type="domain" description="PpiC" evidence="4">
    <location>
        <begin position="138"/>
        <end position="239"/>
    </location>
</feature>
<keyword evidence="3" id="KW-0732">Signal</keyword>
<keyword evidence="2" id="KW-0697">Rotamase</keyword>
<dbReference type="Gene3D" id="3.10.50.40">
    <property type="match status" value="1"/>
</dbReference>
<keyword evidence="2 5" id="KW-0413">Isomerase</keyword>
<dbReference type="Proteomes" id="UP000290849">
    <property type="component" value="Unassembled WGS sequence"/>
</dbReference>
<accession>A0A4Q1HFT3</accession>
<dbReference type="EMBL" id="PYAL01000006">
    <property type="protein sequence ID" value="RXN85919.1"/>
    <property type="molecule type" value="Genomic_DNA"/>
</dbReference>
<evidence type="ECO:0000313" key="5">
    <source>
        <dbReference type="EMBL" id="RXN85919.1"/>
    </source>
</evidence>
<dbReference type="SUPFAM" id="SSF109998">
    <property type="entry name" value="Triger factor/SurA peptide-binding domain-like"/>
    <property type="match status" value="1"/>
</dbReference>
<dbReference type="InterPro" id="IPR046357">
    <property type="entry name" value="PPIase_dom_sf"/>
</dbReference>
<dbReference type="GO" id="GO:0003755">
    <property type="term" value="F:peptidyl-prolyl cis-trans isomerase activity"/>
    <property type="evidence" value="ECO:0007669"/>
    <property type="project" value="UniProtKB-KW"/>
</dbReference>
<name>A0A4Q1HFT3_9BURK</name>
<feature type="chain" id="PRO_5020698213" evidence="3">
    <location>
        <begin position="18"/>
        <end position="297"/>
    </location>
</feature>
<dbReference type="PANTHER" id="PTHR47245">
    <property type="entry name" value="PEPTIDYLPROLYL ISOMERASE"/>
    <property type="match status" value="1"/>
</dbReference>
<dbReference type="PROSITE" id="PS50198">
    <property type="entry name" value="PPIC_PPIASE_2"/>
    <property type="match status" value="1"/>
</dbReference>
<evidence type="ECO:0000313" key="6">
    <source>
        <dbReference type="Proteomes" id="UP000290849"/>
    </source>
</evidence>
<evidence type="ECO:0000259" key="4">
    <source>
        <dbReference type="PROSITE" id="PS50198"/>
    </source>
</evidence>
<evidence type="ECO:0000256" key="2">
    <source>
        <dbReference type="PROSITE-ProRule" id="PRU00278"/>
    </source>
</evidence>
<gene>
    <name evidence="5" type="ORF">C7R54_19320</name>
</gene>